<evidence type="ECO:0000313" key="4">
    <source>
        <dbReference type="Proteomes" id="UP000761534"/>
    </source>
</evidence>
<feature type="transmembrane region" description="Helical" evidence="1">
    <location>
        <begin position="391"/>
        <end position="412"/>
    </location>
</feature>
<name>A0A642UVA7_9ASCO</name>
<dbReference type="GO" id="GO:0016020">
    <property type="term" value="C:membrane"/>
    <property type="evidence" value="ECO:0007669"/>
    <property type="project" value="TreeGrafter"/>
</dbReference>
<feature type="transmembrane region" description="Helical" evidence="1">
    <location>
        <begin position="337"/>
        <end position="357"/>
    </location>
</feature>
<evidence type="ECO:0000259" key="2">
    <source>
        <dbReference type="Pfam" id="PF12051"/>
    </source>
</evidence>
<sequence length="418" mass="47033">MALEKRNEPQSIFHPSLAKQWKKVLLGFAKIYVLYGIMVLAILSIFWGSFYGKDTRRTNLPVWVIDLDSDSSEYMKDNDINPVVGKVLTDSITDVSNVLGWKIRGGFNASDIDYIYHSIHQQKAWAAVIVYSNATENVHRALSGSSNSQPPFIEVVYEEAREPAVTTNYLIPGFYELQNSFLRKADDGIYKPLANTLQDGDQSAARGSPILFHFNNRLPLKTTKLMAPLSTGLIFFFILSFFQVGLSLVVHTHFTGKVLHHHYIIYRWISAHVAYFVISLFYCLVSLAFQIDTSVTFGKSGFLVFWMINFLGMSAVGGASENVALILLKYFPAGQGFWLLFWVISNVAPMLGPIPLAPPVYHYGYGFPIYNILEATRIVLCDTTKKDMGRYVGVIIAWIAVNSALLPLTVTINTRKRK</sequence>
<dbReference type="Pfam" id="PF12051">
    <property type="entry name" value="DUF3533"/>
    <property type="match status" value="1"/>
</dbReference>
<dbReference type="EMBL" id="SWFS01000405">
    <property type="protein sequence ID" value="KAA8905956.1"/>
    <property type="molecule type" value="Genomic_DNA"/>
</dbReference>
<organism evidence="3 4">
    <name type="scientific">Trichomonascus ciferrii</name>
    <dbReference type="NCBI Taxonomy" id="44093"/>
    <lineage>
        <taxon>Eukaryota</taxon>
        <taxon>Fungi</taxon>
        <taxon>Dikarya</taxon>
        <taxon>Ascomycota</taxon>
        <taxon>Saccharomycotina</taxon>
        <taxon>Dipodascomycetes</taxon>
        <taxon>Dipodascales</taxon>
        <taxon>Trichomonascaceae</taxon>
        <taxon>Trichomonascus</taxon>
        <taxon>Trichomonascus ciferrii complex</taxon>
    </lineage>
</organism>
<comment type="caution">
    <text evidence="3">The sequence shown here is derived from an EMBL/GenBank/DDBJ whole genome shotgun (WGS) entry which is preliminary data.</text>
</comment>
<evidence type="ECO:0000256" key="1">
    <source>
        <dbReference type="SAM" id="Phobius"/>
    </source>
</evidence>
<dbReference type="AlphaFoldDB" id="A0A642UVA7"/>
<dbReference type="Proteomes" id="UP000761534">
    <property type="component" value="Unassembled WGS sequence"/>
</dbReference>
<dbReference type="VEuPathDB" id="FungiDB:TRICI_005207"/>
<reference evidence="3" key="1">
    <citation type="journal article" date="2019" name="G3 (Bethesda)">
        <title>Genome Assemblies of Two Rare Opportunistic Yeast Pathogens: Diutina rugosa (syn. Candida rugosa) and Trichomonascus ciferrii (syn. Candida ciferrii).</title>
        <authorList>
            <person name="Mixao V."/>
            <person name="Saus E."/>
            <person name="Hansen A.P."/>
            <person name="Lass-Florl C."/>
            <person name="Gabaldon T."/>
        </authorList>
    </citation>
    <scope>NUCLEOTIDE SEQUENCE</scope>
    <source>
        <strain evidence="3">CBS 4856</strain>
    </source>
</reference>
<feature type="transmembrane region" description="Helical" evidence="1">
    <location>
        <begin position="225"/>
        <end position="250"/>
    </location>
</feature>
<dbReference type="PANTHER" id="PTHR34814">
    <property type="entry name" value="NITROSOGUANIDINE RESISTANCE PROTEIN SNG1"/>
    <property type="match status" value="1"/>
</dbReference>
<keyword evidence="1" id="KW-1133">Transmembrane helix</keyword>
<feature type="transmembrane region" description="Helical" evidence="1">
    <location>
        <begin position="32"/>
        <end position="51"/>
    </location>
</feature>
<feature type="domain" description="DUF3533" evidence="2">
    <location>
        <begin position="32"/>
        <end position="403"/>
    </location>
</feature>
<dbReference type="OrthoDB" id="2140105at2759"/>
<keyword evidence="1" id="KW-0812">Transmembrane</keyword>
<keyword evidence="4" id="KW-1185">Reference proteome</keyword>
<dbReference type="InterPro" id="IPR022703">
    <property type="entry name" value="DUF3533"/>
</dbReference>
<evidence type="ECO:0000313" key="3">
    <source>
        <dbReference type="EMBL" id="KAA8905956.1"/>
    </source>
</evidence>
<dbReference type="PANTHER" id="PTHR34814:SF1">
    <property type="entry name" value="NITROSOGUANIDINE RESISTANCE PROTEIN SNG1"/>
    <property type="match status" value="1"/>
</dbReference>
<dbReference type="InterPro" id="IPR053001">
    <property type="entry name" value="MNNG_permease-like"/>
</dbReference>
<feature type="transmembrane region" description="Helical" evidence="1">
    <location>
        <begin position="271"/>
        <end position="291"/>
    </location>
</feature>
<accession>A0A642UVA7</accession>
<feature type="transmembrane region" description="Helical" evidence="1">
    <location>
        <begin position="303"/>
        <end position="328"/>
    </location>
</feature>
<keyword evidence="1" id="KW-0472">Membrane</keyword>
<gene>
    <name evidence="3" type="ORF">TRICI_005207</name>
</gene>
<protein>
    <recommendedName>
        <fullName evidence="2">DUF3533 domain-containing protein</fullName>
    </recommendedName>
</protein>
<proteinExistence type="predicted"/>